<dbReference type="HOGENOM" id="CLU_041732_0_0_2"/>
<dbReference type="InterPro" id="IPR020588">
    <property type="entry name" value="RecA_ATP-bd"/>
</dbReference>
<dbReference type="STRING" id="999630.TUZN_0936"/>
<evidence type="ECO:0000313" key="8">
    <source>
        <dbReference type="Proteomes" id="UP000008138"/>
    </source>
</evidence>
<dbReference type="GeneID" id="10360468"/>
<keyword evidence="5" id="KW-0233">DNA recombination</keyword>
<dbReference type="PROSITE" id="PS50162">
    <property type="entry name" value="RECA_2"/>
    <property type="match status" value="1"/>
</dbReference>
<dbReference type="Proteomes" id="UP000008138">
    <property type="component" value="Chromosome"/>
</dbReference>
<evidence type="ECO:0000259" key="6">
    <source>
        <dbReference type="PROSITE" id="PS50162"/>
    </source>
</evidence>
<dbReference type="KEGG" id="tuz:TUZN_0936"/>
<protein>
    <recommendedName>
        <fullName evidence="5">DNA repair and recombination protein RadA</fullName>
    </recommendedName>
</protein>
<dbReference type="PIRSF" id="PIRSF005856">
    <property type="entry name" value="Rad51"/>
    <property type="match status" value="1"/>
</dbReference>
<keyword evidence="8" id="KW-1185">Reference proteome</keyword>
<keyword evidence="1" id="KW-0547">Nucleotide-binding</keyword>
<dbReference type="SUPFAM" id="SSF52540">
    <property type="entry name" value="P-loop containing nucleoside triphosphate hydrolases"/>
    <property type="match status" value="1"/>
</dbReference>
<dbReference type="eggNOG" id="arCOG00415">
    <property type="taxonomic scope" value="Archaea"/>
</dbReference>
<dbReference type="EMBL" id="CP002590">
    <property type="protein sequence ID" value="AEA12419.1"/>
    <property type="molecule type" value="Genomic_DNA"/>
</dbReference>
<dbReference type="GO" id="GO:0003677">
    <property type="term" value="F:DNA binding"/>
    <property type="evidence" value="ECO:0007669"/>
    <property type="project" value="UniProtKB-KW"/>
</dbReference>
<accession>F2L5X4</accession>
<evidence type="ECO:0000256" key="5">
    <source>
        <dbReference type="PIRNR" id="PIRNR005856"/>
    </source>
</evidence>
<evidence type="ECO:0000256" key="3">
    <source>
        <dbReference type="ARBA" id="ARBA00023125"/>
    </source>
</evidence>
<keyword evidence="3 5" id="KW-0238">DNA-binding</keyword>
<dbReference type="SMART" id="SM00382">
    <property type="entry name" value="AAA"/>
    <property type="match status" value="1"/>
</dbReference>
<dbReference type="SUPFAM" id="SSF47794">
    <property type="entry name" value="Rad51 N-terminal domain-like"/>
    <property type="match status" value="1"/>
</dbReference>
<dbReference type="InterPro" id="IPR013632">
    <property type="entry name" value="Rad51_C"/>
</dbReference>
<evidence type="ECO:0000256" key="4">
    <source>
        <dbReference type="ARBA" id="ARBA00025684"/>
    </source>
</evidence>
<evidence type="ECO:0000313" key="7">
    <source>
        <dbReference type="EMBL" id="AEA12419.1"/>
    </source>
</evidence>
<comment type="function">
    <text evidence="4 5">Involved in DNA repair and in homologous recombination. Binds and assemble on single-stranded DNA to form a nucleoprotein filament. Hydrolyzes ATP in a ssDNA-dependent manner and promotes DNA strand exchange between homologous DNA molecules.</text>
</comment>
<reference key="2">
    <citation type="submission" date="2011-03" db="EMBL/GenBank/DDBJ databases">
        <title>Complete genome sequence of the thermoacidophilic crenarchaeon Thermoproteus uzoniensis 768-20.</title>
        <authorList>
            <person name="Mardanov A.V."/>
            <person name="Gumerov V.M."/>
            <person name="Beletsky A.V."/>
            <person name="Prokofeva M.I."/>
            <person name="Bonch-Osmolovskaya E.A."/>
            <person name="Ravin N.V."/>
            <person name="Skryabin K.G."/>
        </authorList>
    </citation>
    <scope>NUCLEOTIDE SEQUENCE</scope>
    <source>
        <strain>768-20</strain>
    </source>
</reference>
<keyword evidence="2" id="KW-0067">ATP-binding</keyword>
<dbReference type="PANTHER" id="PTHR22942:SF30">
    <property type="entry name" value="MEIOTIC RECOMBINATION PROTEIN DMC1_LIM15 HOMOLOG"/>
    <property type="match status" value="1"/>
</dbReference>
<dbReference type="GO" id="GO:0140664">
    <property type="term" value="F:ATP-dependent DNA damage sensor activity"/>
    <property type="evidence" value="ECO:0007669"/>
    <property type="project" value="InterPro"/>
</dbReference>
<sequence length="313" mass="34722">MSRKKGGEDWLDQLEAGPATRRRLEELGVVSLEHLVEFTVDELVDAGIEPSTAERLLARARELLGRRPKAAKASELLKAQYKAVKTGVAELDEKSPWGGLREGFIFEFAGEFGAGKSMLAHQIAVKSIAEGFGDAVYIDTEGTFSPALAERMARRFGADPAAVLDKIFVYVPDNVSALEAFVKSELPAHLKEGARTVVVDTITALYRAEFVGRESLAERQQRLHYLVDWFRRHTRVFNALVVFTNQVMDVPEAFMTGLKRPAGGNVLAHAVNARFMMARPSKQKPEGHMWPLDVPGMPPDVKIQYRLADDGLY</sequence>
<name>F2L5X4_THEU7</name>
<keyword evidence="5" id="KW-0227">DNA damage</keyword>
<gene>
    <name evidence="7" type="ordered locus">TUZN_0936</name>
</gene>
<dbReference type="Gene3D" id="1.10.150.20">
    <property type="entry name" value="5' to 3' exonuclease, C-terminal subdomain"/>
    <property type="match status" value="1"/>
</dbReference>
<dbReference type="PANTHER" id="PTHR22942">
    <property type="entry name" value="RECA/RAD51/RADA DNA STRAND-PAIRING FAMILY MEMBER"/>
    <property type="match status" value="1"/>
</dbReference>
<dbReference type="RefSeq" id="WP_013679755.1">
    <property type="nucleotide sequence ID" value="NC_015315.1"/>
</dbReference>
<organism evidence="7 8">
    <name type="scientific">Thermoproteus uzoniensis (strain 768-20)</name>
    <dbReference type="NCBI Taxonomy" id="999630"/>
    <lineage>
        <taxon>Archaea</taxon>
        <taxon>Thermoproteota</taxon>
        <taxon>Thermoprotei</taxon>
        <taxon>Thermoproteales</taxon>
        <taxon>Thermoproteaceae</taxon>
        <taxon>Thermoproteus</taxon>
    </lineage>
</organism>
<dbReference type="InterPro" id="IPR010995">
    <property type="entry name" value="DNA_repair_Rad51/TF_NusA_a-hlx"/>
</dbReference>
<dbReference type="InterPro" id="IPR003593">
    <property type="entry name" value="AAA+_ATPase"/>
</dbReference>
<dbReference type="GO" id="GO:0006310">
    <property type="term" value="P:DNA recombination"/>
    <property type="evidence" value="ECO:0007669"/>
    <property type="project" value="UniProtKB-KW"/>
</dbReference>
<dbReference type="InterPro" id="IPR027417">
    <property type="entry name" value="P-loop_NTPase"/>
</dbReference>
<dbReference type="GO" id="GO:0005524">
    <property type="term" value="F:ATP binding"/>
    <property type="evidence" value="ECO:0007669"/>
    <property type="project" value="UniProtKB-KW"/>
</dbReference>
<proteinExistence type="inferred from homology"/>
<reference evidence="7 8" key="1">
    <citation type="journal article" date="2011" name="J. Bacteriol.">
        <title>Complete genome sequence of the thermoacidophilic crenarchaeon Thermoproteus uzoniensis 768-20.</title>
        <authorList>
            <person name="Mardanov A.V."/>
            <person name="Gumerov V.M."/>
            <person name="Beletsky A.V."/>
            <person name="Prokofeva M.I."/>
            <person name="Bonch-Osmolovskaya E.A."/>
            <person name="Ravin N.V."/>
            <person name="Skryabin K.G."/>
        </authorList>
    </citation>
    <scope>NUCLEOTIDE SEQUENCE [LARGE SCALE GENOMIC DNA]</scope>
    <source>
        <strain evidence="7 8">768-20</strain>
    </source>
</reference>
<evidence type="ECO:0000256" key="2">
    <source>
        <dbReference type="ARBA" id="ARBA00022840"/>
    </source>
</evidence>
<dbReference type="InterPro" id="IPR016467">
    <property type="entry name" value="DNA_recomb/repair_RecA-like"/>
</dbReference>
<dbReference type="AlphaFoldDB" id="F2L5X4"/>
<dbReference type="OrthoDB" id="31129at2157"/>
<dbReference type="Gene3D" id="3.40.50.300">
    <property type="entry name" value="P-loop containing nucleotide triphosphate hydrolases"/>
    <property type="match status" value="1"/>
</dbReference>
<dbReference type="GO" id="GO:0006281">
    <property type="term" value="P:DNA repair"/>
    <property type="evidence" value="ECO:0007669"/>
    <property type="project" value="InterPro"/>
</dbReference>
<feature type="domain" description="RecA family profile 1" evidence="6">
    <location>
        <begin position="80"/>
        <end position="247"/>
    </location>
</feature>
<comment type="similarity">
    <text evidence="5">Belongs to the eukaryotic RecA-like protein family.</text>
</comment>
<dbReference type="Pfam" id="PF08423">
    <property type="entry name" value="Rad51"/>
    <property type="match status" value="1"/>
</dbReference>
<evidence type="ECO:0000256" key="1">
    <source>
        <dbReference type="ARBA" id="ARBA00022741"/>
    </source>
</evidence>